<comment type="subcellular location">
    <subcellularLocation>
        <location evidence="1">Membrane</location>
        <topology evidence="1">Multi-pass membrane protein</topology>
    </subcellularLocation>
</comment>
<feature type="transmembrane region" description="Helical" evidence="7">
    <location>
        <begin position="183"/>
        <end position="201"/>
    </location>
</feature>
<keyword evidence="5" id="KW-0813">Transport</keyword>
<dbReference type="PANTHER" id="PTHR47002:SF2">
    <property type="entry name" value="AQUAPORIN AQPAE.A-LIKE"/>
    <property type="match status" value="1"/>
</dbReference>
<comment type="caution">
    <text evidence="8">The sequence shown here is derived from an EMBL/GenBank/DDBJ whole genome shotgun (WGS) entry which is preliminary data.</text>
</comment>
<evidence type="ECO:0000256" key="5">
    <source>
        <dbReference type="RuleBase" id="RU000477"/>
    </source>
</evidence>
<dbReference type="GO" id="GO:0015267">
    <property type="term" value="F:channel activity"/>
    <property type="evidence" value="ECO:0007669"/>
    <property type="project" value="InterPro"/>
</dbReference>
<dbReference type="GO" id="GO:0016020">
    <property type="term" value="C:membrane"/>
    <property type="evidence" value="ECO:0007669"/>
    <property type="project" value="UniProtKB-SubCell"/>
</dbReference>
<gene>
    <name evidence="8" type="ORF">B0J15DRAFT_35091</name>
</gene>
<comment type="similarity">
    <text evidence="5">Belongs to the MIP/aquaporin (TC 1.A.8) family.</text>
</comment>
<evidence type="ECO:0000313" key="9">
    <source>
        <dbReference type="Proteomes" id="UP000736672"/>
    </source>
</evidence>
<evidence type="ECO:0000256" key="4">
    <source>
        <dbReference type="ARBA" id="ARBA00023136"/>
    </source>
</evidence>
<reference evidence="8" key="1">
    <citation type="journal article" date="2021" name="Nat. Commun.">
        <title>Genetic determinants of endophytism in the Arabidopsis root mycobiome.</title>
        <authorList>
            <person name="Mesny F."/>
            <person name="Miyauchi S."/>
            <person name="Thiergart T."/>
            <person name="Pickel B."/>
            <person name="Atanasova L."/>
            <person name="Karlsson M."/>
            <person name="Huettel B."/>
            <person name="Barry K.W."/>
            <person name="Haridas S."/>
            <person name="Chen C."/>
            <person name="Bauer D."/>
            <person name="Andreopoulos W."/>
            <person name="Pangilinan J."/>
            <person name="LaButti K."/>
            <person name="Riley R."/>
            <person name="Lipzen A."/>
            <person name="Clum A."/>
            <person name="Drula E."/>
            <person name="Henrissat B."/>
            <person name="Kohler A."/>
            <person name="Grigoriev I.V."/>
            <person name="Martin F.M."/>
            <person name="Hacquard S."/>
        </authorList>
    </citation>
    <scope>NUCLEOTIDE SEQUENCE</scope>
    <source>
        <strain evidence="8">FSSC 5 MPI-SDFR-AT-0091</strain>
    </source>
</reference>
<keyword evidence="2 5" id="KW-0812">Transmembrane</keyword>
<evidence type="ECO:0000256" key="1">
    <source>
        <dbReference type="ARBA" id="ARBA00004141"/>
    </source>
</evidence>
<accession>A0A9P9HC38</accession>
<feature type="transmembrane region" description="Helical" evidence="7">
    <location>
        <begin position="134"/>
        <end position="153"/>
    </location>
</feature>
<feature type="region of interest" description="Disordered" evidence="6">
    <location>
        <begin position="1"/>
        <end position="40"/>
    </location>
</feature>
<dbReference type="Gene3D" id="1.20.1080.10">
    <property type="entry name" value="Glycerol uptake facilitator protein"/>
    <property type="match status" value="1"/>
</dbReference>
<dbReference type="Proteomes" id="UP000736672">
    <property type="component" value="Unassembled WGS sequence"/>
</dbReference>
<dbReference type="SUPFAM" id="SSF81338">
    <property type="entry name" value="Aquaporin-like"/>
    <property type="match status" value="1"/>
</dbReference>
<feature type="transmembrane region" description="Helical" evidence="7">
    <location>
        <begin position="259"/>
        <end position="277"/>
    </location>
</feature>
<keyword evidence="9" id="KW-1185">Reference proteome</keyword>
<dbReference type="PRINTS" id="PR00783">
    <property type="entry name" value="MINTRINSICP"/>
</dbReference>
<dbReference type="EMBL" id="JAGTJS010000010">
    <property type="protein sequence ID" value="KAH7254808.1"/>
    <property type="molecule type" value="Genomic_DNA"/>
</dbReference>
<evidence type="ECO:0000256" key="6">
    <source>
        <dbReference type="SAM" id="MobiDB-lite"/>
    </source>
</evidence>
<sequence length="333" mass="36215">MRMAGPVSRTTSYDGDVESRPPVELGSPEPTPPRYRSYSHPFAGRLGANQAFTIDRRTSADDKLLEKEPDATPHMSFRELLDCRPILSRYLWKAALIEGFGTLMQAYITIWIGISPPVLPTRPTAQLGVFDNAAFIGPLIGGITNIIFVSLFISSFGPVSGAHFNPLITFATFCARLCSLPRLILYVGAQISGGVLAGLLVRASYGTREFKVGGCWLDPDIVPVREIFVVELVSATILLFLAFGLGLDPRQAQIVGPTLAPFLVGLASGTLAFSTAFTRYGYGGAGLNPARCMGAFVGTRFPTWHWIHWVGDGIACIIHGLVYYFVPPWTKET</sequence>
<dbReference type="PANTHER" id="PTHR47002">
    <property type="entry name" value="AQUAPORIN-LIKE"/>
    <property type="match status" value="1"/>
</dbReference>
<keyword evidence="3 7" id="KW-1133">Transmembrane helix</keyword>
<proteinExistence type="inferred from homology"/>
<feature type="transmembrane region" description="Helical" evidence="7">
    <location>
        <begin position="227"/>
        <end position="247"/>
    </location>
</feature>
<evidence type="ECO:0000256" key="3">
    <source>
        <dbReference type="ARBA" id="ARBA00022989"/>
    </source>
</evidence>
<name>A0A9P9HC38_FUSSL</name>
<organism evidence="8 9">
    <name type="scientific">Fusarium solani</name>
    <name type="common">Filamentous fungus</name>
    <dbReference type="NCBI Taxonomy" id="169388"/>
    <lineage>
        <taxon>Eukaryota</taxon>
        <taxon>Fungi</taxon>
        <taxon>Dikarya</taxon>
        <taxon>Ascomycota</taxon>
        <taxon>Pezizomycotina</taxon>
        <taxon>Sordariomycetes</taxon>
        <taxon>Hypocreomycetidae</taxon>
        <taxon>Hypocreales</taxon>
        <taxon>Nectriaceae</taxon>
        <taxon>Fusarium</taxon>
        <taxon>Fusarium solani species complex</taxon>
    </lineage>
</organism>
<evidence type="ECO:0000256" key="2">
    <source>
        <dbReference type="ARBA" id="ARBA00022692"/>
    </source>
</evidence>
<dbReference type="OrthoDB" id="3222at2759"/>
<feature type="transmembrane region" description="Helical" evidence="7">
    <location>
        <begin position="306"/>
        <end position="326"/>
    </location>
</feature>
<dbReference type="InterPro" id="IPR000425">
    <property type="entry name" value="MIP"/>
</dbReference>
<dbReference type="Pfam" id="PF00230">
    <property type="entry name" value="MIP"/>
    <property type="match status" value="1"/>
</dbReference>
<dbReference type="AlphaFoldDB" id="A0A9P9HC38"/>
<dbReference type="InterPro" id="IPR023271">
    <property type="entry name" value="Aquaporin-like"/>
</dbReference>
<protein>
    <submittedName>
        <fullName evidence="8">Aquaporin-like protein</fullName>
    </submittedName>
</protein>
<evidence type="ECO:0000313" key="8">
    <source>
        <dbReference type="EMBL" id="KAH7254808.1"/>
    </source>
</evidence>
<keyword evidence="4 7" id="KW-0472">Membrane</keyword>
<feature type="transmembrane region" description="Helical" evidence="7">
    <location>
        <begin position="94"/>
        <end position="114"/>
    </location>
</feature>
<evidence type="ECO:0000256" key="7">
    <source>
        <dbReference type="SAM" id="Phobius"/>
    </source>
</evidence>